<organism evidence="2 3">
    <name type="scientific">Oceanobacillus arenosus</name>
    <dbReference type="NCBI Taxonomy" id="1229153"/>
    <lineage>
        <taxon>Bacteria</taxon>
        <taxon>Bacillati</taxon>
        <taxon>Bacillota</taxon>
        <taxon>Bacilli</taxon>
        <taxon>Bacillales</taxon>
        <taxon>Bacillaceae</taxon>
        <taxon>Oceanobacillus</taxon>
    </lineage>
</organism>
<protein>
    <submittedName>
        <fullName evidence="2">Uncharacterized protein</fullName>
    </submittedName>
</protein>
<dbReference type="OrthoDB" id="2719693at2"/>
<keyword evidence="1" id="KW-0812">Transmembrane</keyword>
<feature type="transmembrane region" description="Helical" evidence="1">
    <location>
        <begin position="51"/>
        <end position="72"/>
    </location>
</feature>
<evidence type="ECO:0000256" key="1">
    <source>
        <dbReference type="SAM" id="Phobius"/>
    </source>
</evidence>
<feature type="transmembrane region" description="Helical" evidence="1">
    <location>
        <begin position="12"/>
        <end position="31"/>
    </location>
</feature>
<comment type="caution">
    <text evidence="2">The sequence shown here is derived from an EMBL/GenBank/DDBJ whole genome shotgun (WGS) entry which is preliminary data.</text>
</comment>
<gene>
    <name evidence="2" type="ORF">CWR48_13690</name>
</gene>
<keyword evidence="1" id="KW-0472">Membrane</keyword>
<dbReference type="Proteomes" id="UP000257143">
    <property type="component" value="Unassembled WGS sequence"/>
</dbReference>
<dbReference type="EMBL" id="PIOC01000019">
    <property type="protein sequence ID" value="RDW17570.1"/>
    <property type="molecule type" value="Genomic_DNA"/>
</dbReference>
<keyword evidence="1" id="KW-1133">Transmembrane helix</keyword>
<reference evidence="3" key="1">
    <citation type="submission" date="2017-11" db="EMBL/GenBank/DDBJ databases">
        <authorList>
            <person name="Zhu W."/>
        </authorList>
    </citation>
    <scope>NUCLEOTIDE SEQUENCE [LARGE SCALE GENOMIC DNA]</scope>
    <source>
        <strain evidence="3">CAU 1183</strain>
    </source>
</reference>
<evidence type="ECO:0000313" key="2">
    <source>
        <dbReference type="EMBL" id="RDW17570.1"/>
    </source>
</evidence>
<keyword evidence="3" id="KW-1185">Reference proteome</keyword>
<name>A0A3D8PN94_9BACI</name>
<dbReference type="AlphaFoldDB" id="A0A3D8PN94"/>
<evidence type="ECO:0000313" key="3">
    <source>
        <dbReference type="Proteomes" id="UP000257143"/>
    </source>
</evidence>
<proteinExistence type="predicted"/>
<sequence length="184" mass="21395">MKQKNIIGRILFYLGIVVIIIGIIHSIVNSFQINYMDPYGQEDYKFYWSSFLYLFPTALLYGSISIGISEVIRLLDSINRKELPSILTVGEKVRSNESIPMISAEKQEFWEISDIEEEKIYELFADKAILEITPYIVKGYCVVKLQDYNGPLKPFVRVLDLNGGNPIEVQNTDRRKQIIEWYNK</sequence>
<accession>A0A3D8PN94</accession>
<dbReference type="RefSeq" id="WP_115773818.1">
    <property type="nucleotide sequence ID" value="NZ_PIOC01000019.1"/>
</dbReference>